<accession>A0A0A9GRK5</accession>
<reference evidence="1" key="1">
    <citation type="submission" date="2014-09" db="EMBL/GenBank/DDBJ databases">
        <authorList>
            <person name="Magalhaes I.L.F."/>
            <person name="Oliveira U."/>
            <person name="Santos F.R."/>
            <person name="Vidigal T.H.D.A."/>
            <person name="Brescovit A.D."/>
            <person name="Santos A.J."/>
        </authorList>
    </citation>
    <scope>NUCLEOTIDE SEQUENCE</scope>
    <source>
        <tissue evidence="1">Shoot tissue taken approximately 20 cm above the soil surface</tissue>
    </source>
</reference>
<evidence type="ECO:0000313" key="1">
    <source>
        <dbReference type="EMBL" id="JAE26044.1"/>
    </source>
</evidence>
<dbReference type="AlphaFoldDB" id="A0A0A9GRK5"/>
<proteinExistence type="predicted"/>
<protein>
    <submittedName>
        <fullName evidence="1">Uncharacterized protein</fullName>
    </submittedName>
</protein>
<organism evidence="1">
    <name type="scientific">Arundo donax</name>
    <name type="common">Giant reed</name>
    <name type="synonym">Donax arundinaceus</name>
    <dbReference type="NCBI Taxonomy" id="35708"/>
    <lineage>
        <taxon>Eukaryota</taxon>
        <taxon>Viridiplantae</taxon>
        <taxon>Streptophyta</taxon>
        <taxon>Embryophyta</taxon>
        <taxon>Tracheophyta</taxon>
        <taxon>Spermatophyta</taxon>
        <taxon>Magnoliopsida</taxon>
        <taxon>Liliopsida</taxon>
        <taxon>Poales</taxon>
        <taxon>Poaceae</taxon>
        <taxon>PACMAD clade</taxon>
        <taxon>Arundinoideae</taxon>
        <taxon>Arundineae</taxon>
        <taxon>Arundo</taxon>
    </lineage>
</organism>
<name>A0A0A9GRK5_ARUDO</name>
<reference evidence="1" key="2">
    <citation type="journal article" date="2015" name="Data Brief">
        <title>Shoot transcriptome of the giant reed, Arundo donax.</title>
        <authorList>
            <person name="Barrero R.A."/>
            <person name="Guerrero F.D."/>
            <person name="Moolhuijzen P."/>
            <person name="Goolsby J.A."/>
            <person name="Tidwell J."/>
            <person name="Bellgard S.E."/>
            <person name="Bellgard M.I."/>
        </authorList>
    </citation>
    <scope>NUCLEOTIDE SEQUENCE</scope>
    <source>
        <tissue evidence="1">Shoot tissue taken approximately 20 cm above the soil surface</tissue>
    </source>
</reference>
<sequence length="47" mass="5282">MPVKPDPLPLLGIKEKQNESQTALCSRQWVSDDVELSQHWAMDGSSE</sequence>
<dbReference type="EMBL" id="GBRH01171852">
    <property type="protein sequence ID" value="JAE26044.1"/>
    <property type="molecule type" value="Transcribed_RNA"/>
</dbReference>